<keyword evidence="12 18" id="KW-0276">Fatty acid metabolism</keyword>
<keyword evidence="15 18" id="KW-0275">Fatty acid biosynthesis</keyword>
<dbReference type="GO" id="GO:2001295">
    <property type="term" value="P:malonyl-CoA biosynthetic process"/>
    <property type="evidence" value="ECO:0007669"/>
    <property type="project" value="UniProtKB-UniRule"/>
</dbReference>
<dbReference type="PROSITE" id="PS00202">
    <property type="entry name" value="RUBREDOXIN"/>
    <property type="match status" value="1"/>
</dbReference>
<dbReference type="PROSITE" id="PS50989">
    <property type="entry name" value="COA_CT_CTER"/>
    <property type="match status" value="1"/>
</dbReference>
<evidence type="ECO:0000256" key="13">
    <source>
        <dbReference type="ARBA" id="ARBA00022840"/>
    </source>
</evidence>
<evidence type="ECO:0000256" key="18">
    <source>
        <dbReference type="HAMAP-Rule" id="MF_01395"/>
    </source>
</evidence>
<proteinExistence type="inferred from homology"/>
<evidence type="ECO:0000256" key="11">
    <source>
        <dbReference type="ARBA" id="ARBA00022771"/>
    </source>
</evidence>
<comment type="caution">
    <text evidence="18">Lacks conserved residue(s) required for the propagation of feature annotation.</text>
</comment>
<dbReference type="PROSITE" id="PS50980">
    <property type="entry name" value="COA_CT_NTER"/>
    <property type="match status" value="1"/>
</dbReference>
<dbReference type="Proteomes" id="UP000282084">
    <property type="component" value="Unassembled WGS sequence"/>
</dbReference>
<dbReference type="HAMAP" id="MF_01395">
    <property type="entry name" value="AcetylCoA_CT_beta"/>
    <property type="match status" value="1"/>
</dbReference>
<evidence type="ECO:0000256" key="7">
    <source>
        <dbReference type="ARBA" id="ARBA00022516"/>
    </source>
</evidence>
<keyword evidence="8 18" id="KW-0808">Transferase</keyword>
<feature type="binding site" evidence="18">
    <location>
        <position position="19"/>
    </location>
    <ligand>
        <name>Zn(2+)</name>
        <dbReference type="ChEBI" id="CHEBI:29105"/>
    </ligand>
</feature>
<dbReference type="GO" id="GO:0008270">
    <property type="term" value="F:zinc ion binding"/>
    <property type="evidence" value="ECO:0007669"/>
    <property type="project" value="UniProtKB-UniRule"/>
</dbReference>
<evidence type="ECO:0000256" key="10">
    <source>
        <dbReference type="ARBA" id="ARBA00022741"/>
    </source>
</evidence>
<evidence type="ECO:0000259" key="19">
    <source>
        <dbReference type="PROSITE" id="PS50980"/>
    </source>
</evidence>
<dbReference type="Gene3D" id="3.90.226.10">
    <property type="entry name" value="2-enoyl-CoA Hydratase, Chain A, domain 1"/>
    <property type="match status" value="2"/>
</dbReference>
<dbReference type="GO" id="GO:0005524">
    <property type="term" value="F:ATP binding"/>
    <property type="evidence" value="ECO:0007669"/>
    <property type="project" value="UniProtKB-KW"/>
</dbReference>
<feature type="domain" description="CoA carboxyltransferase N-terminal" evidence="19">
    <location>
        <begin position="15"/>
        <end position="283"/>
    </location>
</feature>
<feature type="binding site" evidence="18">
    <location>
        <position position="37"/>
    </location>
    <ligand>
        <name>Zn(2+)</name>
        <dbReference type="ChEBI" id="CHEBI:29105"/>
    </ligand>
</feature>
<comment type="similarity">
    <text evidence="3">In the C-terminal section; belongs to the AccA family.</text>
</comment>
<evidence type="ECO:0000256" key="14">
    <source>
        <dbReference type="ARBA" id="ARBA00023098"/>
    </source>
</evidence>
<gene>
    <name evidence="18" type="primary">accD</name>
    <name evidence="21" type="ORF">C8E97_2186</name>
</gene>
<comment type="similarity">
    <text evidence="4">In the N-terminal section; belongs to the AccD/PCCB family.</text>
</comment>
<dbReference type="GO" id="GO:0009317">
    <property type="term" value="C:acetyl-CoA carboxylase complex"/>
    <property type="evidence" value="ECO:0007669"/>
    <property type="project" value="InterPro"/>
</dbReference>
<evidence type="ECO:0000313" key="21">
    <source>
        <dbReference type="EMBL" id="RKT53614.1"/>
    </source>
</evidence>
<dbReference type="InterPro" id="IPR011762">
    <property type="entry name" value="COA_CT_N"/>
</dbReference>
<evidence type="ECO:0000256" key="17">
    <source>
        <dbReference type="ARBA" id="ARBA00049152"/>
    </source>
</evidence>
<protein>
    <recommendedName>
        <fullName evidence="18">Acetyl-coenzyme A carboxylase carboxyl transferase subunit beta</fullName>
        <shortName evidence="18">ACCase subunit beta</shortName>
        <shortName evidence="18">Acetyl-CoA carboxylase carboxyltransferase subunit beta</shortName>
        <ecNumber evidence="18">2.1.3.15</ecNumber>
    </recommendedName>
</protein>
<evidence type="ECO:0000256" key="2">
    <source>
        <dbReference type="ARBA" id="ARBA00004956"/>
    </source>
</evidence>
<keyword evidence="10 18" id="KW-0547">Nucleotide-binding</keyword>
<evidence type="ECO:0000256" key="8">
    <source>
        <dbReference type="ARBA" id="ARBA00022679"/>
    </source>
</evidence>
<reference evidence="21 22" key="1">
    <citation type="submission" date="2018-10" db="EMBL/GenBank/DDBJ databases">
        <title>Sequencing the genomes of 1000 actinobacteria strains.</title>
        <authorList>
            <person name="Klenk H.-P."/>
        </authorList>
    </citation>
    <scope>NUCLEOTIDE SEQUENCE [LARGE SCALE GENOMIC DNA]</scope>
    <source>
        <strain evidence="21 22">DSM 43800</strain>
    </source>
</reference>
<evidence type="ECO:0000256" key="5">
    <source>
        <dbReference type="ARBA" id="ARBA00011664"/>
    </source>
</evidence>
<evidence type="ECO:0000313" key="22">
    <source>
        <dbReference type="Proteomes" id="UP000282084"/>
    </source>
</evidence>
<dbReference type="UniPathway" id="UPA00655">
    <property type="reaction ID" value="UER00711"/>
</dbReference>
<dbReference type="InterPro" id="IPR018527">
    <property type="entry name" value="Rubredoxin_Fe_BS"/>
</dbReference>
<keyword evidence="6 18" id="KW-0963">Cytoplasm</keyword>
<keyword evidence="7 18" id="KW-0444">Lipid biosynthesis</keyword>
<evidence type="ECO:0000256" key="3">
    <source>
        <dbReference type="ARBA" id="ARBA00006276"/>
    </source>
</evidence>
<dbReference type="GO" id="GO:0016743">
    <property type="term" value="F:carboxyl- or carbamoyltransferase activity"/>
    <property type="evidence" value="ECO:0007669"/>
    <property type="project" value="UniProtKB-UniRule"/>
</dbReference>
<comment type="function">
    <text evidence="16 18">Component of the acetyl coenzyme A carboxylase (ACC) complex. Biotin carboxylase (BC) catalyzes the carboxylation of biotin on its carrier protein (BCCP) and then the CO(2) group is transferred by the transcarboxylase to acetyl-CoA to form malonyl-CoA.</text>
</comment>
<name>A0A495VWM7_9PSEU</name>
<evidence type="ECO:0000256" key="6">
    <source>
        <dbReference type="ARBA" id="ARBA00022490"/>
    </source>
</evidence>
<dbReference type="EC" id="2.1.3.15" evidence="18"/>
<accession>A0A495VWM7</accession>
<dbReference type="InterPro" id="IPR001095">
    <property type="entry name" value="Acetyl_CoA_COase_a_su"/>
</dbReference>
<dbReference type="InterPro" id="IPR029045">
    <property type="entry name" value="ClpP/crotonase-like_dom_sf"/>
</dbReference>
<dbReference type="PANTHER" id="PTHR42853:SF3">
    <property type="entry name" value="ACETYL-COENZYME A CARBOXYLASE CARBOXYL TRANSFERASE SUBUNIT ALPHA, CHLOROPLASTIC"/>
    <property type="match status" value="1"/>
</dbReference>
<keyword evidence="22" id="KW-1185">Reference proteome</keyword>
<dbReference type="GO" id="GO:0006633">
    <property type="term" value="P:fatty acid biosynthetic process"/>
    <property type="evidence" value="ECO:0007669"/>
    <property type="project" value="UniProtKB-KW"/>
</dbReference>
<keyword evidence="13 18" id="KW-0067">ATP-binding</keyword>
<dbReference type="EMBL" id="RBXO01000001">
    <property type="protein sequence ID" value="RKT53614.1"/>
    <property type="molecule type" value="Genomic_DNA"/>
</dbReference>
<comment type="subcellular location">
    <subcellularLocation>
        <location evidence="1 18">Cytoplasm</location>
    </subcellularLocation>
</comment>
<dbReference type="SUPFAM" id="SSF52096">
    <property type="entry name" value="ClpP/crotonase"/>
    <property type="match status" value="2"/>
</dbReference>
<feature type="domain" description="CoA carboxyltransferase C-terminal" evidence="20">
    <location>
        <begin position="287"/>
        <end position="530"/>
    </location>
</feature>
<evidence type="ECO:0000259" key="20">
    <source>
        <dbReference type="PROSITE" id="PS50989"/>
    </source>
</evidence>
<comment type="subunit">
    <text evidence="18">Acetyl-CoA carboxylase is a heterohexamer composed of biotin carboxyl carrier protein (AccB), biotin carboxylase (AccC) and two subunits each of ACCase subunit alpha (AccA) and ACCase subunit beta (AccD).</text>
</comment>
<dbReference type="InterPro" id="IPR000438">
    <property type="entry name" value="Acetyl_CoA_COase_Trfase_b_su"/>
</dbReference>
<evidence type="ECO:0000256" key="15">
    <source>
        <dbReference type="ARBA" id="ARBA00023160"/>
    </source>
</evidence>
<keyword evidence="11 18" id="KW-0863">Zinc-finger</keyword>
<feature type="binding site" evidence="18">
    <location>
        <position position="40"/>
    </location>
    <ligand>
        <name>Zn(2+)</name>
        <dbReference type="ChEBI" id="CHEBI:29105"/>
    </ligand>
</feature>
<evidence type="ECO:0000256" key="9">
    <source>
        <dbReference type="ARBA" id="ARBA00022723"/>
    </source>
</evidence>
<dbReference type="AlphaFoldDB" id="A0A495VWM7"/>
<sequence length="570" mass="60495">MVEDLLARVGATANRWRRCAGCRRWWPRRALPPAWTCPACAAPFRMPAADRIASLVDPGTFREFGATLTPGDPLGFRDRAPYPQRCARARARTGLRESAVSGTADIAGRRVVVVVFDFDFLGGSLGVVAGEKLARAAEIASREHVPLVTVSASGGGRMQEGPFALFQGAKTAAAISALRDAGIPYISVLTDPVIGGVQVSFASAGDVVVAEEGTRAGFAGRRVVEQTTGRALPADFQTDAFLLRHGHVDMVAPRRELPGCVARLVAYAVPARRAQGRETGDPVHRAAARTPQDDADPWDAVVAVRAAHRPRLAHYLAAVFTDAVELHGDRRRGDDATVFTGFARLDGYPVVVIGHNRITEGPSRNSGMASPAGYRKAARVMRLAARWSIPVVTLVDTPGAHPEADAEADNQSAAIAETMLTAARLPTPVLCVVIGEGGSGGALALSIGDRLLMQHNATFSIISPEGCAAILFADSAKAPEAARALHLRATDLHRHGLVDDVVREPPGGAHADPPRAADLLADALRRHLAELRGLDGRRLVARRSRRLRALGGDWCLPGATTLLPDEDDRG</sequence>
<comment type="subunit">
    <text evidence="5">Acetyl-CoA carboxylase is a heterotetramer composed of biotin carboxyl carrier protein (AccB), biotin carboxylase (AccC) and two subunits of ACCase subunit beta/alpha.</text>
</comment>
<dbReference type="GO" id="GO:0003989">
    <property type="term" value="F:acetyl-CoA carboxylase activity"/>
    <property type="evidence" value="ECO:0007669"/>
    <property type="project" value="InterPro"/>
</dbReference>
<keyword evidence="9 18" id="KW-0479">Metal-binding</keyword>
<comment type="caution">
    <text evidence="21">The sequence shown here is derived from an EMBL/GenBank/DDBJ whole genome shotgun (WGS) entry which is preliminary data.</text>
</comment>
<comment type="pathway">
    <text evidence="2 18">Lipid metabolism; malonyl-CoA biosynthesis; malonyl-CoA from acetyl-CoA: step 1/1.</text>
</comment>
<dbReference type="PRINTS" id="PR01070">
    <property type="entry name" value="ACCCTRFRASEB"/>
</dbReference>
<evidence type="ECO:0000256" key="12">
    <source>
        <dbReference type="ARBA" id="ARBA00022832"/>
    </source>
</evidence>
<evidence type="ECO:0000256" key="1">
    <source>
        <dbReference type="ARBA" id="ARBA00004496"/>
    </source>
</evidence>
<organism evidence="21 22">
    <name type="scientific">Saccharothrix australiensis</name>
    <dbReference type="NCBI Taxonomy" id="2072"/>
    <lineage>
        <taxon>Bacteria</taxon>
        <taxon>Bacillati</taxon>
        <taxon>Actinomycetota</taxon>
        <taxon>Actinomycetes</taxon>
        <taxon>Pseudonocardiales</taxon>
        <taxon>Pseudonocardiaceae</taxon>
        <taxon>Saccharothrix</taxon>
    </lineage>
</organism>
<evidence type="ECO:0000256" key="16">
    <source>
        <dbReference type="ARBA" id="ARBA00025280"/>
    </source>
</evidence>
<comment type="catalytic activity">
    <reaction evidence="17 18">
        <text>N(6)-carboxybiotinyl-L-lysyl-[protein] + acetyl-CoA = N(6)-biotinyl-L-lysyl-[protein] + malonyl-CoA</text>
        <dbReference type="Rhea" id="RHEA:54728"/>
        <dbReference type="Rhea" id="RHEA-COMP:10505"/>
        <dbReference type="Rhea" id="RHEA-COMP:10506"/>
        <dbReference type="ChEBI" id="CHEBI:57288"/>
        <dbReference type="ChEBI" id="CHEBI:57384"/>
        <dbReference type="ChEBI" id="CHEBI:83144"/>
        <dbReference type="ChEBI" id="CHEBI:83145"/>
        <dbReference type="EC" id="2.1.3.15"/>
    </reaction>
</comment>
<keyword evidence="18" id="KW-0862">Zinc</keyword>
<dbReference type="PANTHER" id="PTHR42853">
    <property type="entry name" value="ACETYL-COENZYME A CARBOXYLASE CARBOXYL TRANSFERASE SUBUNIT ALPHA"/>
    <property type="match status" value="1"/>
</dbReference>
<comment type="cofactor">
    <cofactor evidence="18">
        <name>Zn(2+)</name>
        <dbReference type="ChEBI" id="CHEBI:29105"/>
    </cofactor>
    <text evidence="18">Binds 1 zinc ion per subunit.</text>
</comment>
<dbReference type="Pfam" id="PF03255">
    <property type="entry name" value="ACCA"/>
    <property type="match status" value="1"/>
</dbReference>
<evidence type="ECO:0000256" key="4">
    <source>
        <dbReference type="ARBA" id="ARBA00010284"/>
    </source>
</evidence>
<feature type="binding site" evidence="18">
    <location>
        <position position="22"/>
    </location>
    <ligand>
        <name>Zn(2+)</name>
        <dbReference type="ChEBI" id="CHEBI:29105"/>
    </ligand>
</feature>
<keyword evidence="14 18" id="KW-0443">Lipid metabolism</keyword>
<dbReference type="InterPro" id="IPR011763">
    <property type="entry name" value="COA_CT_C"/>
</dbReference>
<comment type="similarity">
    <text evidence="18">Belongs to the AccD/PCCB family.</text>
</comment>